<sequence>MDITTRSGILSLPSELVCHILGFSSSFQDVLHFAATCRRFQHLWQRNANFIYKYVSRTAIPCRRYARILLADQGGSQPNDPLNAQDVRQMARNSVRMEKTIKDIEWHMFSPLYEGTERYPFFGYGSIYAEEQWMPYFSKSESPRVIRTMYQLWGLLLLGYEAKQSRMKSYRFKDLAVLYQTHSLYEVKYALKVEGLDEKQLSRELKDIHNEVYSHCGQDIIKITEWPRLRSTVYPKDFYEIVCWWDRRYSREKFKRMVTTPRDGCPPNPELWYDTSEDELMGWLIEPSIMRH</sequence>
<dbReference type="InterPro" id="IPR036047">
    <property type="entry name" value="F-box-like_dom_sf"/>
</dbReference>
<organism evidence="2 3">
    <name type="scientific">Aspergillus ellipticus CBS 707.79</name>
    <dbReference type="NCBI Taxonomy" id="1448320"/>
    <lineage>
        <taxon>Eukaryota</taxon>
        <taxon>Fungi</taxon>
        <taxon>Dikarya</taxon>
        <taxon>Ascomycota</taxon>
        <taxon>Pezizomycotina</taxon>
        <taxon>Eurotiomycetes</taxon>
        <taxon>Eurotiomycetidae</taxon>
        <taxon>Eurotiales</taxon>
        <taxon>Aspergillaceae</taxon>
        <taxon>Aspergillus</taxon>
        <taxon>Aspergillus subgen. Circumdati</taxon>
    </lineage>
</organism>
<evidence type="ECO:0000259" key="1">
    <source>
        <dbReference type="Pfam" id="PF12937"/>
    </source>
</evidence>
<dbReference type="EMBL" id="KZ825846">
    <property type="protein sequence ID" value="PYH95912.1"/>
    <property type="molecule type" value="Genomic_DNA"/>
</dbReference>
<reference evidence="2 3" key="1">
    <citation type="submission" date="2018-02" db="EMBL/GenBank/DDBJ databases">
        <title>The genomes of Aspergillus section Nigri reveals drivers in fungal speciation.</title>
        <authorList>
            <consortium name="DOE Joint Genome Institute"/>
            <person name="Vesth T.C."/>
            <person name="Nybo J."/>
            <person name="Theobald S."/>
            <person name="Brandl J."/>
            <person name="Frisvad J.C."/>
            <person name="Nielsen K.F."/>
            <person name="Lyhne E.K."/>
            <person name="Kogle M.E."/>
            <person name="Kuo A."/>
            <person name="Riley R."/>
            <person name="Clum A."/>
            <person name="Nolan M."/>
            <person name="Lipzen A."/>
            <person name="Salamov A."/>
            <person name="Henrissat B."/>
            <person name="Wiebenga A."/>
            <person name="De vries R.P."/>
            <person name="Grigoriev I.V."/>
            <person name="Mortensen U.H."/>
            <person name="Andersen M.R."/>
            <person name="Baker S.E."/>
        </authorList>
    </citation>
    <scope>NUCLEOTIDE SEQUENCE [LARGE SCALE GENOMIC DNA]</scope>
    <source>
        <strain evidence="2 3">CBS 707.79</strain>
    </source>
</reference>
<dbReference type="SUPFAM" id="SSF81383">
    <property type="entry name" value="F-box domain"/>
    <property type="match status" value="1"/>
</dbReference>
<gene>
    <name evidence="2" type="ORF">BO71DRAFT_439964</name>
</gene>
<dbReference type="Pfam" id="PF12937">
    <property type="entry name" value="F-box-like"/>
    <property type="match status" value="1"/>
</dbReference>
<dbReference type="AlphaFoldDB" id="A0A319EWF7"/>
<dbReference type="VEuPathDB" id="FungiDB:BO71DRAFT_439964"/>
<protein>
    <recommendedName>
        <fullName evidence="1">F-box domain-containing protein</fullName>
    </recommendedName>
</protein>
<feature type="domain" description="F-box" evidence="1">
    <location>
        <begin position="9"/>
        <end position="43"/>
    </location>
</feature>
<evidence type="ECO:0000313" key="3">
    <source>
        <dbReference type="Proteomes" id="UP000247810"/>
    </source>
</evidence>
<dbReference type="Proteomes" id="UP000247810">
    <property type="component" value="Unassembled WGS sequence"/>
</dbReference>
<dbReference type="InterPro" id="IPR001810">
    <property type="entry name" value="F-box_dom"/>
</dbReference>
<evidence type="ECO:0000313" key="2">
    <source>
        <dbReference type="EMBL" id="PYH95912.1"/>
    </source>
</evidence>
<dbReference type="OrthoDB" id="5365320at2759"/>
<accession>A0A319EWF7</accession>
<keyword evidence="3" id="KW-1185">Reference proteome</keyword>
<dbReference type="CDD" id="cd09917">
    <property type="entry name" value="F-box_SF"/>
    <property type="match status" value="1"/>
</dbReference>
<proteinExistence type="predicted"/>
<name>A0A319EWF7_9EURO</name>